<evidence type="ECO:0000259" key="3">
    <source>
        <dbReference type="Pfam" id="PF09130"/>
    </source>
</evidence>
<reference evidence="4 5" key="1">
    <citation type="journal article" date="2018" name="Front. Microbiol.">
        <title>Genome-Wide Analysis of Corynespora cassiicola Leaf Fall Disease Putative Effectors.</title>
        <authorList>
            <person name="Lopez D."/>
            <person name="Ribeiro S."/>
            <person name="Label P."/>
            <person name="Fumanal B."/>
            <person name="Venisse J.S."/>
            <person name="Kohler A."/>
            <person name="de Oliveira R.R."/>
            <person name="Labutti K."/>
            <person name="Lipzen A."/>
            <person name="Lail K."/>
            <person name="Bauer D."/>
            <person name="Ohm R.A."/>
            <person name="Barry K.W."/>
            <person name="Spatafora J."/>
            <person name="Grigoriev I.V."/>
            <person name="Martin F.M."/>
            <person name="Pujade-Renaud V."/>
        </authorList>
    </citation>
    <scope>NUCLEOTIDE SEQUENCE [LARGE SCALE GENOMIC DNA]</scope>
    <source>
        <strain evidence="4 5">Philippines</strain>
    </source>
</reference>
<dbReference type="STRING" id="1448308.A0A2T2NX45"/>
<dbReference type="AlphaFoldDB" id="A0A2T2NX45"/>
<evidence type="ECO:0000313" key="4">
    <source>
        <dbReference type="EMBL" id="PSN69983.1"/>
    </source>
</evidence>
<dbReference type="GO" id="GO:0140673">
    <property type="term" value="P:transcription elongation-coupled chromatin remodeling"/>
    <property type="evidence" value="ECO:0007669"/>
    <property type="project" value="TreeGrafter"/>
</dbReference>
<dbReference type="PANTHER" id="PTHR43580:SF2">
    <property type="entry name" value="CYTOKINE-LIKE NUCLEAR FACTOR N-PAC"/>
    <property type="match status" value="1"/>
</dbReference>
<evidence type="ECO:0000313" key="5">
    <source>
        <dbReference type="Proteomes" id="UP000240883"/>
    </source>
</evidence>
<dbReference type="Pfam" id="PF09130">
    <property type="entry name" value="DUF1932"/>
    <property type="match status" value="1"/>
</dbReference>
<proteinExistence type="inferred from homology"/>
<dbReference type="Gene3D" id="1.10.1040.10">
    <property type="entry name" value="N-(1-d-carboxylethyl)-l-norvaline Dehydrogenase, domain 2"/>
    <property type="match status" value="1"/>
</dbReference>
<comment type="similarity">
    <text evidence="1">Belongs to the HIBADH-related family. NP60 subfamily.</text>
</comment>
<dbReference type="Proteomes" id="UP000240883">
    <property type="component" value="Unassembled WGS sequence"/>
</dbReference>
<sequence length="313" mass="33127">MSKPLATIGIISIGQMGLGIAKLLTAHRYKVLTNVSDRSPATQARAREAQLGLVSSDVDLVSQSDYIFSIVPPRDAMATASRIIDAVKAAQRDSSSALYFLDLNAISPSTALKIASAFEDGAKDVRFVDGGIIGGPPSPVADSSEWKKPGVPLSGPFPLHEAPVSGEDLAQVFNTRYLDEKIGSASGLKCCFAALSKGMTALALQSFTTASSLGVVPDLQFYLSQYNPKVGERVASSITGCPSKAYRWVEEMNQIGDCFAEVGGWADQAKVFREIAGVYQGLADVVEKRGGTEGMDKIEGAISALEEGLKDKK</sequence>
<organism evidence="4 5">
    <name type="scientific">Corynespora cassiicola Philippines</name>
    <dbReference type="NCBI Taxonomy" id="1448308"/>
    <lineage>
        <taxon>Eukaryota</taxon>
        <taxon>Fungi</taxon>
        <taxon>Dikarya</taxon>
        <taxon>Ascomycota</taxon>
        <taxon>Pezizomycotina</taxon>
        <taxon>Dothideomycetes</taxon>
        <taxon>Pleosporomycetidae</taxon>
        <taxon>Pleosporales</taxon>
        <taxon>Corynesporascaceae</taxon>
        <taxon>Corynespora</taxon>
    </lineage>
</organism>
<dbReference type="PANTHER" id="PTHR43580">
    <property type="entry name" value="OXIDOREDUCTASE GLYR1-RELATED"/>
    <property type="match status" value="1"/>
</dbReference>
<dbReference type="GO" id="GO:0050661">
    <property type="term" value="F:NADP binding"/>
    <property type="evidence" value="ECO:0007669"/>
    <property type="project" value="InterPro"/>
</dbReference>
<accession>A0A2T2NX45</accession>
<keyword evidence="5" id="KW-1185">Reference proteome</keyword>
<dbReference type="Pfam" id="PF03446">
    <property type="entry name" value="NAD_binding_2"/>
    <property type="match status" value="1"/>
</dbReference>
<dbReference type="EMBL" id="KZ678132">
    <property type="protein sequence ID" value="PSN69983.1"/>
    <property type="molecule type" value="Genomic_DNA"/>
</dbReference>
<dbReference type="GO" id="GO:0031491">
    <property type="term" value="F:nucleosome binding"/>
    <property type="evidence" value="ECO:0007669"/>
    <property type="project" value="TreeGrafter"/>
</dbReference>
<dbReference type="OrthoDB" id="9988102at2759"/>
<dbReference type="InterPro" id="IPR013328">
    <property type="entry name" value="6PGD_dom2"/>
</dbReference>
<dbReference type="SUPFAM" id="SSF48179">
    <property type="entry name" value="6-phosphogluconate dehydrogenase C-terminal domain-like"/>
    <property type="match status" value="1"/>
</dbReference>
<dbReference type="GO" id="GO:0003677">
    <property type="term" value="F:DNA binding"/>
    <property type="evidence" value="ECO:0007669"/>
    <property type="project" value="TreeGrafter"/>
</dbReference>
<evidence type="ECO:0000259" key="2">
    <source>
        <dbReference type="Pfam" id="PF03446"/>
    </source>
</evidence>
<feature type="domain" description="6-phosphogluconate dehydrogenase NADP-binding" evidence="2">
    <location>
        <begin position="7"/>
        <end position="136"/>
    </location>
</feature>
<dbReference type="Gene3D" id="3.40.50.720">
    <property type="entry name" value="NAD(P)-binding Rossmann-like Domain"/>
    <property type="match status" value="1"/>
</dbReference>
<gene>
    <name evidence="4" type="ORF">BS50DRAFT_571298</name>
</gene>
<dbReference type="InterPro" id="IPR036291">
    <property type="entry name" value="NAD(P)-bd_dom_sf"/>
</dbReference>
<feature type="domain" description="Phosphogluconate dehydrogenase NAD-binding putative C-terminal" evidence="3">
    <location>
        <begin position="210"/>
        <end position="280"/>
    </location>
</feature>
<protein>
    <submittedName>
        <fullName evidence="4">6-phosphogluconate dehydrogenase C-terminal domain-like protein</fullName>
    </submittedName>
</protein>
<name>A0A2T2NX45_CORCC</name>
<dbReference type="SUPFAM" id="SSF51735">
    <property type="entry name" value="NAD(P)-binding Rossmann-fold domains"/>
    <property type="match status" value="1"/>
</dbReference>
<evidence type="ECO:0000256" key="1">
    <source>
        <dbReference type="ARBA" id="ARBA00007598"/>
    </source>
</evidence>
<dbReference type="InterPro" id="IPR008927">
    <property type="entry name" value="6-PGluconate_DH-like_C_sf"/>
</dbReference>
<dbReference type="GO" id="GO:0000785">
    <property type="term" value="C:chromatin"/>
    <property type="evidence" value="ECO:0007669"/>
    <property type="project" value="TreeGrafter"/>
</dbReference>
<dbReference type="InterPro" id="IPR051265">
    <property type="entry name" value="HIBADH-related_NP60_sf"/>
</dbReference>
<dbReference type="InterPro" id="IPR015814">
    <property type="entry name" value="Pgluconate_DH_NAD-bd_C"/>
</dbReference>
<dbReference type="InterPro" id="IPR006115">
    <property type="entry name" value="6PGDH_NADP-bd"/>
</dbReference>